<dbReference type="AlphaFoldDB" id="A0A345ZY42"/>
<evidence type="ECO:0000313" key="9">
    <source>
        <dbReference type="Proteomes" id="UP000254889"/>
    </source>
</evidence>
<dbReference type="GO" id="GO:0050361">
    <property type="term" value="F:tryptophan 2-monooxygenase activity"/>
    <property type="evidence" value="ECO:0007669"/>
    <property type="project" value="UniProtKB-EC"/>
</dbReference>
<evidence type="ECO:0000313" key="8">
    <source>
        <dbReference type="EMBL" id="AXK81839.1"/>
    </source>
</evidence>
<gene>
    <name evidence="8" type="ORF">DW352_15695</name>
</gene>
<comment type="pathway">
    <text evidence="1">Plant hormone metabolism; auxin biosynthesis.</text>
</comment>
<dbReference type="InterPro" id="IPR002937">
    <property type="entry name" value="Amino_oxidase"/>
</dbReference>
<keyword evidence="5" id="KW-0073">Auxin biosynthesis</keyword>
<dbReference type="Pfam" id="PF13450">
    <property type="entry name" value="NAD_binding_8"/>
    <property type="match status" value="1"/>
</dbReference>
<evidence type="ECO:0000256" key="4">
    <source>
        <dbReference type="ARBA" id="ARBA00017871"/>
    </source>
</evidence>
<dbReference type="EMBL" id="CP031417">
    <property type="protein sequence ID" value="AXK81839.1"/>
    <property type="molecule type" value="Genomic_DNA"/>
</dbReference>
<evidence type="ECO:0000256" key="3">
    <source>
        <dbReference type="ARBA" id="ARBA00012535"/>
    </source>
</evidence>
<dbReference type="EC" id="1.13.12.3" evidence="3"/>
<evidence type="ECO:0000256" key="1">
    <source>
        <dbReference type="ARBA" id="ARBA00004814"/>
    </source>
</evidence>
<dbReference type="InterPro" id="IPR050281">
    <property type="entry name" value="Flavin_monoamine_oxidase"/>
</dbReference>
<evidence type="ECO:0000256" key="2">
    <source>
        <dbReference type="ARBA" id="ARBA00005833"/>
    </source>
</evidence>
<evidence type="ECO:0000256" key="6">
    <source>
        <dbReference type="ARBA" id="ARBA00047321"/>
    </source>
</evidence>
<protein>
    <recommendedName>
        <fullName evidence="4">Tryptophan 2-monooxygenase</fullName>
        <ecNumber evidence="3">1.13.12.3</ecNumber>
    </recommendedName>
</protein>
<sequence>MSKDDVEVAVIGGGAAGIAAAKRLHEAGVDCLLIEARDRLGGRGFSWQLPDGTRIDLGCGWLHSADENPWSELAARQGRTIDKSPPPWTKPSLEIGFPRQQQQDFTEALHAFYQRLEALARQGKDVPASAALEPGNRWNALIGAVGTFISGGELHRVSARDFDNYADTDVNWRVVEGYGTLIAAHANDVPAALDCAVRRIDHSGKRLRVDTARGTITADKIIVTLPTSVMAAMDDLFWPVLPEKIEAARNLPLGLDDKLFIALEGAEEFEPDSRLFAHTDRATAAYHLRPFGRPMIEAYFGGELAAELEVGGAAAFYDFAVAELTAALGGAFAARLKPIIVHPWGTDPYARGAYSFALVGKAHCRQVLAAPVDDRLFFAGEACSEHDFSTAHGAYRTGVAAAEQVLVARQR</sequence>
<dbReference type="Pfam" id="PF01593">
    <property type="entry name" value="Amino_oxidase"/>
    <property type="match status" value="1"/>
</dbReference>
<reference evidence="8 9" key="1">
    <citation type="submission" date="2018-07" db="EMBL/GenBank/DDBJ databases">
        <authorList>
            <person name="Quirk P.G."/>
            <person name="Krulwich T.A."/>
        </authorList>
    </citation>
    <scope>NUCLEOTIDE SEQUENCE [LARGE SCALE GENOMIC DNA]</scope>
    <source>
        <strain evidence="8 9">CC-BB4</strain>
    </source>
</reference>
<dbReference type="PRINTS" id="PR00420">
    <property type="entry name" value="RNGMNOXGNASE"/>
</dbReference>
<comment type="catalytic activity">
    <reaction evidence="6">
        <text>L-tryptophan + O2 = indole-3-acetamide + CO2 + H2O</text>
        <dbReference type="Rhea" id="RHEA:16165"/>
        <dbReference type="ChEBI" id="CHEBI:15377"/>
        <dbReference type="ChEBI" id="CHEBI:15379"/>
        <dbReference type="ChEBI" id="CHEBI:16031"/>
        <dbReference type="ChEBI" id="CHEBI:16526"/>
        <dbReference type="ChEBI" id="CHEBI:57912"/>
        <dbReference type="EC" id="1.13.12.3"/>
    </reaction>
</comment>
<dbReference type="Gene3D" id="3.50.50.60">
    <property type="entry name" value="FAD/NAD(P)-binding domain"/>
    <property type="match status" value="1"/>
</dbReference>
<evidence type="ECO:0000256" key="5">
    <source>
        <dbReference type="ARBA" id="ARBA00023070"/>
    </source>
</evidence>
<dbReference type="KEGG" id="ptaw:DW352_15695"/>
<dbReference type="SUPFAM" id="SSF51905">
    <property type="entry name" value="FAD/NAD(P)-binding domain"/>
    <property type="match status" value="1"/>
</dbReference>
<dbReference type="InterPro" id="IPR036188">
    <property type="entry name" value="FAD/NAD-bd_sf"/>
</dbReference>
<dbReference type="GO" id="GO:0009851">
    <property type="term" value="P:auxin biosynthetic process"/>
    <property type="evidence" value="ECO:0007669"/>
    <property type="project" value="UniProtKB-KW"/>
</dbReference>
<dbReference type="PANTHER" id="PTHR10742:SF410">
    <property type="entry name" value="LYSINE-SPECIFIC HISTONE DEMETHYLASE 2"/>
    <property type="match status" value="1"/>
</dbReference>
<accession>A0A345ZY42</accession>
<organism evidence="8 9">
    <name type="scientific">Pseudolabrys taiwanensis</name>
    <dbReference type="NCBI Taxonomy" id="331696"/>
    <lineage>
        <taxon>Bacteria</taxon>
        <taxon>Pseudomonadati</taxon>
        <taxon>Pseudomonadota</taxon>
        <taxon>Alphaproteobacteria</taxon>
        <taxon>Hyphomicrobiales</taxon>
        <taxon>Xanthobacteraceae</taxon>
        <taxon>Pseudolabrys</taxon>
    </lineage>
</organism>
<feature type="domain" description="Amine oxidase" evidence="7">
    <location>
        <begin position="171"/>
        <end position="406"/>
    </location>
</feature>
<dbReference type="PANTHER" id="PTHR10742">
    <property type="entry name" value="FLAVIN MONOAMINE OXIDASE"/>
    <property type="match status" value="1"/>
</dbReference>
<dbReference type="OrthoDB" id="337830at2"/>
<comment type="similarity">
    <text evidence="2">Belongs to the tryptophan 2-monooxygenase family.</text>
</comment>
<keyword evidence="9" id="KW-1185">Reference proteome</keyword>
<dbReference type="RefSeq" id="WP_115692218.1">
    <property type="nucleotide sequence ID" value="NZ_CP031417.1"/>
</dbReference>
<proteinExistence type="inferred from homology"/>
<dbReference type="Proteomes" id="UP000254889">
    <property type="component" value="Chromosome"/>
</dbReference>
<name>A0A345ZY42_9HYPH</name>
<evidence type="ECO:0000259" key="7">
    <source>
        <dbReference type="Pfam" id="PF01593"/>
    </source>
</evidence>
<dbReference type="SUPFAM" id="SSF54373">
    <property type="entry name" value="FAD-linked reductases, C-terminal domain"/>
    <property type="match status" value="1"/>
</dbReference>